<dbReference type="OrthoDB" id="9803653at2"/>
<feature type="chain" id="PRO_5002183718" evidence="1">
    <location>
        <begin position="20"/>
        <end position="195"/>
    </location>
</feature>
<proteinExistence type="predicted"/>
<evidence type="ECO:0000313" key="3">
    <source>
        <dbReference type="Proteomes" id="UP000032266"/>
    </source>
</evidence>
<dbReference type="Pfam" id="PF13036">
    <property type="entry name" value="LpoB"/>
    <property type="match status" value="1"/>
</dbReference>
<evidence type="ECO:0000256" key="1">
    <source>
        <dbReference type="SAM" id="SignalP"/>
    </source>
</evidence>
<keyword evidence="1" id="KW-0732">Signal</keyword>
<dbReference type="EMBL" id="CP007142">
    <property type="protein sequence ID" value="AJQ93873.1"/>
    <property type="molecule type" value="Genomic_DNA"/>
</dbReference>
<dbReference type="PATRIC" id="fig|1445510.3.peg.1792"/>
<dbReference type="Proteomes" id="UP000032266">
    <property type="component" value="Chromosome"/>
</dbReference>
<dbReference type="KEGG" id="gsn:YC6258_01829"/>
<name>A0A0C5VKF1_9GAMM</name>
<dbReference type="PROSITE" id="PS51257">
    <property type="entry name" value="PROKAR_LIPOPROTEIN"/>
    <property type="match status" value="1"/>
</dbReference>
<evidence type="ECO:0000313" key="2">
    <source>
        <dbReference type="EMBL" id="AJQ93873.1"/>
    </source>
</evidence>
<dbReference type="InterPro" id="IPR014094">
    <property type="entry name" value="LpoB"/>
</dbReference>
<sequence>MKALSYLSLSLVLMLSACASQPKLERVDASKEIELTDKWNARDSREVAEAMMDDMLSFPWYLDFRMSRDDAMPRVIVQTIRNKSHEHIPVDTFINDIKRSLLRSGKIDFVAGGAERDDIRDEKLDQELNSSADTLKALGQEYGADYALTGEINSYVDSLNSKRVTYYQVDLKLIDILTNREVWIGQKKIQKLMTR</sequence>
<gene>
    <name evidence="2" type="ORF">YC6258_01829</name>
</gene>
<feature type="signal peptide" evidence="1">
    <location>
        <begin position="1"/>
        <end position="19"/>
    </location>
</feature>
<organism evidence="2 3">
    <name type="scientific">Gynuella sunshinyii YC6258</name>
    <dbReference type="NCBI Taxonomy" id="1445510"/>
    <lineage>
        <taxon>Bacteria</taxon>
        <taxon>Pseudomonadati</taxon>
        <taxon>Pseudomonadota</taxon>
        <taxon>Gammaproteobacteria</taxon>
        <taxon>Oceanospirillales</taxon>
        <taxon>Saccharospirillaceae</taxon>
        <taxon>Gynuella</taxon>
    </lineage>
</organism>
<dbReference type="RefSeq" id="WP_044616532.1">
    <property type="nucleotide sequence ID" value="NZ_CP007142.1"/>
</dbReference>
<reference evidence="2 3" key="1">
    <citation type="submission" date="2014-01" db="EMBL/GenBank/DDBJ databases">
        <title>Full genme sequencing of cellulolytic bacterium Gynuella sunshinyii YC6258T gen. nov., sp. nov.</title>
        <authorList>
            <person name="Khan H."/>
            <person name="Chung E.J."/>
            <person name="Chung Y.R."/>
        </authorList>
    </citation>
    <scope>NUCLEOTIDE SEQUENCE [LARGE SCALE GENOMIC DNA]</scope>
    <source>
        <strain evidence="2 3">YC6258</strain>
    </source>
</reference>
<dbReference type="HOGENOM" id="CLU_114013_1_0_6"/>
<protein>
    <submittedName>
        <fullName evidence="2">Collagen-binding surface adhesin SpaP (Antigen I/II family)</fullName>
    </submittedName>
</protein>
<keyword evidence="3" id="KW-1185">Reference proteome</keyword>
<accession>A0A0C5VKF1</accession>
<dbReference type="Gene3D" id="3.40.50.10610">
    <property type="entry name" value="ABC-type transport auxiliary lipoprotein component"/>
    <property type="match status" value="1"/>
</dbReference>
<keyword evidence="2" id="KW-0176">Collagen</keyword>
<dbReference type="AlphaFoldDB" id="A0A0C5VKF1"/>
<dbReference type="STRING" id="1445510.YC6258_01829"/>